<evidence type="ECO:0000256" key="3">
    <source>
        <dbReference type="ARBA" id="ARBA00022729"/>
    </source>
</evidence>
<dbReference type="PANTHER" id="PTHR37467">
    <property type="entry name" value="EXPORTED CALCIUM-BINDING GLYCOPROTEIN-RELATED"/>
    <property type="match status" value="1"/>
</dbReference>
<dbReference type="SMART" id="SM00327">
    <property type="entry name" value="VWA"/>
    <property type="match status" value="1"/>
</dbReference>
<dbReference type="EMBL" id="CZBV01000002">
    <property type="protein sequence ID" value="CUQ81426.1"/>
    <property type="molecule type" value="Genomic_DNA"/>
</dbReference>
<dbReference type="SUPFAM" id="SSF53300">
    <property type="entry name" value="vWA-like"/>
    <property type="match status" value="1"/>
</dbReference>
<dbReference type="InterPro" id="IPR053180">
    <property type="entry name" value="Ca-binding_acidic-repeat"/>
</dbReference>
<dbReference type="GO" id="GO:0005509">
    <property type="term" value="F:calcium ion binding"/>
    <property type="evidence" value="ECO:0007669"/>
    <property type="project" value="InterPro"/>
</dbReference>
<dbReference type="Gene3D" id="3.40.50.410">
    <property type="entry name" value="von Willebrand factor, type A domain"/>
    <property type="match status" value="1"/>
</dbReference>
<name>A0A174ZB54_9FIRM</name>
<evidence type="ECO:0000259" key="6">
    <source>
        <dbReference type="PROSITE" id="PS50234"/>
    </source>
</evidence>
<dbReference type="Pfam" id="PF00092">
    <property type="entry name" value="VWA"/>
    <property type="match status" value="1"/>
</dbReference>
<dbReference type="Pfam" id="PF18884">
    <property type="entry name" value="TSP3_bac"/>
    <property type="match status" value="6"/>
</dbReference>
<evidence type="ECO:0000256" key="1">
    <source>
        <dbReference type="ARBA" id="ARBA00004613"/>
    </source>
</evidence>
<evidence type="ECO:0000313" key="7">
    <source>
        <dbReference type="EMBL" id="CUQ81426.1"/>
    </source>
</evidence>
<evidence type="ECO:0000256" key="2">
    <source>
        <dbReference type="ARBA" id="ARBA00022525"/>
    </source>
</evidence>
<dbReference type="InterPro" id="IPR028974">
    <property type="entry name" value="TSP_type-3_rpt"/>
</dbReference>
<dbReference type="AlphaFoldDB" id="A0A174ZB54"/>
<feature type="domain" description="VWFA" evidence="6">
    <location>
        <begin position="605"/>
        <end position="772"/>
    </location>
</feature>
<dbReference type="CDD" id="cd00198">
    <property type="entry name" value="vWFA"/>
    <property type="match status" value="1"/>
</dbReference>
<dbReference type="SUPFAM" id="SSF103647">
    <property type="entry name" value="TSP type-3 repeat"/>
    <property type="match status" value="1"/>
</dbReference>
<gene>
    <name evidence="7" type="ORF">ERS852492_00748</name>
</gene>
<dbReference type="RefSeq" id="WP_055286178.1">
    <property type="nucleotide sequence ID" value="NZ_CABIXW010000002.1"/>
</dbReference>
<dbReference type="PROSITE" id="PS50234">
    <property type="entry name" value="VWFA"/>
    <property type="match status" value="1"/>
</dbReference>
<keyword evidence="4" id="KW-0106">Calcium</keyword>
<sequence length="1278" mass="142805">MKKKILSMLLIATMIVTMCMQTSVAFASQGETEEPFNSTITAISSDKDSFIIETGAGCLNGNVRGGSSISTANMNVNGSVTENANIKTPILFDAIDEKYFSDFESISSAEELEKIGNNVNGAVKISNKLELNRGLNLNGALQTEGDLIIGGPAFNANNAIIVSETGNVTLKSDNISFSGLIYLPYGTLTIEGDNVNLNNVCIIADKINIKAKYNLNINSNRELIKFVDKNAVYEDNKLYIFAEGKIDGTKLTIKWYTNIDIDEFDIYESETDTEDYSGYKLLANVEKDNQYTCELNNDLTEMYYYVEADKYKSIGFKVINKNGNYTIEYKDSDGDGIPDGIEEIYGTNVFNKDSDGDGLSDYDEVMIVGTHPLKKDTNGNGINDYDDDVDKDGLSNGYEVSIGTNPAYKDTDMDGLTDYDEVNIYGTDPTKKDTDGDKADDNWEINNNTDPLVKNSGFSISATTGGVNEYNPVGASVYIDSAKADPESLTIDRVMPSDNYYISPMVAGYLGDGFDFNLDGSFDEATLVFSYDESLGKVSDGFQPRIYYYDEENKMFEELANQTVEDGKVTAVTTHFSTYVLLNKVEFDKVWESNIKAAAGENTLNVALVVDLSGSMRNYKIDTAKTVINTFVDELEEKDSSALISFTSFAELRCGFTEDKDVIKNAVNRMTVGGLTAIYTGIERALDEFEANDINGYKMMVVFTDGYDEPSTTYEANYRELVERAKKDGVTIYTIGIGTIDENILTNVANNTCGSYFHANVISDLKGVVDNVRDEAKDLVTDSNNDGICDYYTEEIKEGRLVLSNGSLELKGFDLNLNADGEPSDDWDGDGLKNGEELTIVTKFGKTYIEMKSNPFMQYTDFDEVNDYDEVKHGSDPMNYSLEKAPADSLMNSSAYAYESYANDMRYGTFNSYMIGYSSVISGVWNKQELYRNLIVDYYSNYMTTNVVNSDKKLEWKKTIYDAFKQLLPNIGTNYALANDMNIMASYINGCNSIDKINNYFESKVASFLKELNKLSEDATQLRFEVNKNGKYVAKYITEEQAVQLARKIGKLSDAMVFATSAVDLCDNINGLIEIKANEEYFAGNMDLLIKLENSNVHDLSNAAFETKGILAGKYIESVESIVDDFLMESIEFIDNVIWNFAAFKIPYVNLIAAVRNVSLAVTGVKEDVKQMYRMFCYSEMSLAYIDLFCSKISDSNNRYYNMSEMTENYLTNIAQLRILGEEEQYDFYKNDGIFSGLVNIFNNSEEVRENTNASIKYIRKHVNTLHLTLSNNMKYEV</sequence>
<dbReference type="Gene3D" id="4.10.1080.10">
    <property type="entry name" value="TSP type-3 repeat"/>
    <property type="match status" value="1"/>
</dbReference>
<organism evidence="7 8">
    <name type="scientific">Lachnospira eligens</name>
    <dbReference type="NCBI Taxonomy" id="39485"/>
    <lineage>
        <taxon>Bacteria</taxon>
        <taxon>Bacillati</taxon>
        <taxon>Bacillota</taxon>
        <taxon>Clostridia</taxon>
        <taxon>Lachnospirales</taxon>
        <taxon>Lachnospiraceae</taxon>
        <taxon>Lachnospira</taxon>
    </lineage>
</organism>
<accession>A0A174ZB54</accession>
<evidence type="ECO:0000256" key="4">
    <source>
        <dbReference type="ARBA" id="ARBA00022837"/>
    </source>
</evidence>
<protein>
    <submittedName>
        <fullName evidence="7">Mg-chelatase subunit ChlD</fullName>
    </submittedName>
</protein>
<dbReference type="InterPro" id="IPR002035">
    <property type="entry name" value="VWF_A"/>
</dbReference>
<dbReference type="PANTHER" id="PTHR37467:SF1">
    <property type="entry name" value="EXPORTED CALCIUM-BINDING GLYCOPROTEIN"/>
    <property type="match status" value="1"/>
</dbReference>
<reference evidence="7 8" key="1">
    <citation type="submission" date="2015-09" db="EMBL/GenBank/DDBJ databases">
        <authorList>
            <consortium name="Pathogen Informatics"/>
        </authorList>
    </citation>
    <scope>NUCLEOTIDE SEQUENCE [LARGE SCALE GENOMIC DNA]</scope>
    <source>
        <strain evidence="7 8">2789STDY5834878</strain>
    </source>
</reference>
<feature type="signal peptide" evidence="5">
    <location>
        <begin position="1"/>
        <end position="27"/>
    </location>
</feature>
<dbReference type="InterPro" id="IPR059100">
    <property type="entry name" value="TSP3_bac"/>
</dbReference>
<feature type="chain" id="PRO_5008038624" evidence="5">
    <location>
        <begin position="28"/>
        <end position="1278"/>
    </location>
</feature>
<comment type="subcellular location">
    <subcellularLocation>
        <location evidence="1">Secreted</location>
    </subcellularLocation>
</comment>
<evidence type="ECO:0000256" key="5">
    <source>
        <dbReference type="SAM" id="SignalP"/>
    </source>
</evidence>
<keyword evidence="2" id="KW-0964">Secreted</keyword>
<evidence type="ECO:0000313" key="8">
    <source>
        <dbReference type="Proteomes" id="UP000095780"/>
    </source>
</evidence>
<keyword evidence="3 5" id="KW-0732">Signal</keyword>
<dbReference type="InterPro" id="IPR036465">
    <property type="entry name" value="vWFA_dom_sf"/>
</dbReference>
<dbReference type="Proteomes" id="UP000095780">
    <property type="component" value="Unassembled WGS sequence"/>
</dbReference>
<proteinExistence type="predicted"/>